<keyword evidence="3" id="KW-1185">Reference proteome</keyword>
<feature type="compositionally biased region" description="Gly residues" evidence="1">
    <location>
        <begin position="205"/>
        <end position="238"/>
    </location>
</feature>
<dbReference type="EMBL" id="MF459646">
    <property type="protein sequence ID" value="ASU03632.1"/>
    <property type="molecule type" value="Genomic_DNA"/>
</dbReference>
<organism evidence="2 3">
    <name type="scientific">Erwinia phage vB_EamM_RisingSun</name>
    <dbReference type="NCBI Taxonomy" id="2026080"/>
    <lineage>
        <taxon>Viruses</taxon>
        <taxon>Duplodnaviria</taxon>
        <taxon>Heunggongvirae</taxon>
        <taxon>Uroviricota</taxon>
        <taxon>Caudoviricetes</taxon>
        <taxon>Chimalliviridae</taxon>
        <taxon>Risingsunvirus</taxon>
        <taxon>Risingsunvirus risingsun</taxon>
    </lineage>
</organism>
<gene>
    <name evidence="2" type="ORF">RISINGSUN_38</name>
</gene>
<dbReference type="OrthoDB" id="21522at10239"/>
<proteinExistence type="predicted"/>
<dbReference type="Proteomes" id="UP000225553">
    <property type="component" value="Segment"/>
</dbReference>
<feature type="region of interest" description="Disordered" evidence="1">
    <location>
        <begin position="1"/>
        <end position="21"/>
    </location>
</feature>
<accession>A0A223LI23</accession>
<reference evidence="3" key="1">
    <citation type="submission" date="2017-07" db="EMBL/GenBank/DDBJ databases">
        <authorList>
            <person name="Putnam M.J."/>
            <person name="Sharma R."/>
            <person name="Kruger J.L."/>
            <person name="Berg J.A."/>
            <person name="Payne A.M."/>
            <person name="Fajardo C.P."/>
            <person name="Breakwell D.P."/>
            <person name="Hope S."/>
            <person name="Grose J.H."/>
        </authorList>
    </citation>
    <scope>NUCLEOTIDE SEQUENCE [LARGE SCALE GENOMIC DNA]</scope>
</reference>
<sequence>MSTGQRQFAGKPRKKNMLNDYRQPLPCSDEPMPGSKYPAQLMWEQKANGNIVLKIADGVFQENAKGNHKEAEMVAADRNILFQALLDAADNPNFGSKQIAVRKKQFVFQGGQRRMSDQPVVQCYLTITRNERGVTLGYSKGDYKVLIRFRGPNDSTVFVKNEAGERMEDHGLMSRWAVKGYVGFHQPILDQMELTGWEPPKPRGEQGGGGDSGGGYGGGNGGNGGYSGGGYSGGGNGGQSAPAPQGGFDEDIPF</sequence>
<evidence type="ECO:0000313" key="2">
    <source>
        <dbReference type="EMBL" id="ASU03632.1"/>
    </source>
</evidence>
<evidence type="ECO:0000256" key="1">
    <source>
        <dbReference type="SAM" id="MobiDB-lite"/>
    </source>
</evidence>
<protein>
    <submittedName>
        <fullName evidence="2">Uncharacterized protein</fullName>
    </submittedName>
</protein>
<name>A0A223LI23_9CAUD</name>
<evidence type="ECO:0000313" key="3">
    <source>
        <dbReference type="Proteomes" id="UP000225553"/>
    </source>
</evidence>
<feature type="region of interest" description="Disordered" evidence="1">
    <location>
        <begin position="194"/>
        <end position="254"/>
    </location>
</feature>